<evidence type="ECO:0000259" key="10">
    <source>
        <dbReference type="PROSITE" id="PS50067"/>
    </source>
</evidence>
<feature type="coiled-coil region" evidence="8">
    <location>
        <begin position="517"/>
        <end position="544"/>
    </location>
</feature>
<keyword evidence="1" id="KW-0493">Microtubule</keyword>
<dbReference type="InterPro" id="IPR044986">
    <property type="entry name" value="KIF15/KIN-12"/>
</dbReference>
<keyword evidence="5 7" id="KW-0505">Motor protein</keyword>
<reference evidence="11 12" key="1">
    <citation type="submission" date="2011-10" db="EMBL/GenBank/DDBJ databases">
        <authorList>
            <person name="Genoscope - CEA"/>
        </authorList>
    </citation>
    <scope>NUCLEOTIDE SEQUENCE [LARGE SCALE GENOMIC DNA]</scope>
    <source>
        <strain evidence="11 12">RCC 1105</strain>
    </source>
</reference>
<dbReference type="AlphaFoldDB" id="K8EDX8"/>
<dbReference type="STRING" id="41875.K8EDX8"/>
<dbReference type="PRINTS" id="PR00380">
    <property type="entry name" value="KINESINHEAVY"/>
</dbReference>
<dbReference type="PROSITE" id="PS50067">
    <property type="entry name" value="KINESIN_MOTOR_2"/>
    <property type="match status" value="1"/>
</dbReference>
<evidence type="ECO:0000256" key="5">
    <source>
        <dbReference type="ARBA" id="ARBA00023175"/>
    </source>
</evidence>
<feature type="compositionally biased region" description="Basic and acidic residues" evidence="9">
    <location>
        <begin position="772"/>
        <end position="781"/>
    </location>
</feature>
<feature type="binding site" evidence="7">
    <location>
        <begin position="94"/>
        <end position="101"/>
    </location>
    <ligand>
        <name>ATP</name>
        <dbReference type="ChEBI" id="CHEBI:30616"/>
    </ligand>
</feature>
<feature type="compositionally biased region" description="Polar residues" evidence="9">
    <location>
        <begin position="782"/>
        <end position="796"/>
    </location>
</feature>
<dbReference type="InterPro" id="IPR036961">
    <property type="entry name" value="Kinesin_motor_dom_sf"/>
</dbReference>
<feature type="compositionally biased region" description="Low complexity" evidence="9">
    <location>
        <begin position="998"/>
        <end position="1022"/>
    </location>
</feature>
<dbReference type="GO" id="GO:0003777">
    <property type="term" value="F:microtubule motor activity"/>
    <property type="evidence" value="ECO:0007669"/>
    <property type="project" value="InterPro"/>
</dbReference>
<dbReference type="SMART" id="SM00129">
    <property type="entry name" value="KISc"/>
    <property type="match status" value="1"/>
</dbReference>
<dbReference type="GO" id="GO:0005524">
    <property type="term" value="F:ATP binding"/>
    <property type="evidence" value="ECO:0007669"/>
    <property type="project" value="UniProtKB-UniRule"/>
</dbReference>
<evidence type="ECO:0000256" key="2">
    <source>
        <dbReference type="ARBA" id="ARBA00022741"/>
    </source>
</evidence>
<evidence type="ECO:0000256" key="7">
    <source>
        <dbReference type="PROSITE-ProRule" id="PRU00283"/>
    </source>
</evidence>
<evidence type="ECO:0000256" key="4">
    <source>
        <dbReference type="ARBA" id="ARBA00023054"/>
    </source>
</evidence>
<evidence type="ECO:0000256" key="3">
    <source>
        <dbReference type="ARBA" id="ARBA00022840"/>
    </source>
</evidence>
<dbReference type="Pfam" id="PF00225">
    <property type="entry name" value="Kinesin"/>
    <property type="match status" value="1"/>
</dbReference>
<dbReference type="Gene3D" id="3.40.850.10">
    <property type="entry name" value="Kinesin motor domain"/>
    <property type="match status" value="1"/>
</dbReference>
<dbReference type="OrthoDB" id="3176171at2759"/>
<keyword evidence="12" id="KW-1185">Reference proteome</keyword>
<dbReference type="PANTHER" id="PTHR37739">
    <property type="entry name" value="KINESIN-LIKE PROTEIN KIN-12D"/>
    <property type="match status" value="1"/>
</dbReference>
<sequence>MKENTTDNIKVLVRVRPFDHRENNSNNQTTKCVFADEISNVIELKGKTNNAQGTFKFDFVRNEQSSQRAIFSTIGESVVEKFLEGFHGCVIAYGQTGAGKTYTMQGFGDAIENEGEDDAENNKSNDVGLIPRALRRIFEFTKNTASDDEDVTHEVTCAYLEIYNEQLTDLLSSGDGNGDCIAMDGMMVEDSGNNTGSIPSFGSFSGGELAIREDPKKGTFVENLTKVKVNSAEETYEAFLRGSARRRVGETEMNRNSSRSHSVFSVTLTSTTRGRTTKEKKRTLHLVDLAGSERQKATEATGARLKEASAINKSLSALGNVIKSLVDVANGRDRHVAFRDSKLTWLLKDALGGNAKCAVIACVSPALINADETASTLKFANRAKLVKVRAQVNERAFHNHMNFGNTPYKSKANSNNNNTNNNATAMDAEVTRLRAMIDEIVATTTTTKTSSSSAFLAAALGEDARMEEGGENSTSTASSKIAELVLNGMKRASALEKNILETNRANLVWQRDAVAKQAHLESKVNDLNELVERLEQNISSTQMVLKLREASLKKHGIDKDDVDRELLELRKIVSVPPEVVKLRMELARVTEGLERAEAEASSSNTKGEYARMVEELNCMRAVNVEQSELASTALEQKLWFEKEKIALLENLREVESKVELAELRAVDAEANQFRAENAKSEAERAYIESQKITDDAVKEKVRVESTFAENKQVMEEMFARLEEETKKRDEMETECQTLREASQTMQDQMLEKGKELDAFKEKLQVLEAEAEKSKSALRDSESSLQNALGKQNDLASETENKLKASEMEFGRQKEEMMQEKIQMQKSMEEEIAKARKASADEIAAMKVKLDEETTLAIEAVKAEKETMFDTLKRMELEMQTLRETTDERVQTAENVAKEKLALELKALEEETERVTKERANLEASFDAKRAELERSFEEKERLVTSTCEMKVAASKAAAASEFKAAAALQLKVKDLTRKLEEMKDSNNKSDNAMVATATTTTHTTTTASTPTPVKATTTTTNTSLLLKSGGARRVLQPLNHHFESQDNEDDREDDHSFHASKKPRTLADADDDENPRSPLVLNR</sequence>
<dbReference type="InterPro" id="IPR027417">
    <property type="entry name" value="P-loop_NTPase"/>
</dbReference>
<feature type="coiled-coil region" evidence="8">
    <location>
        <begin position="644"/>
        <end position="683"/>
    </location>
</feature>
<feature type="domain" description="Kinesin motor" evidence="10">
    <location>
        <begin position="8"/>
        <end position="386"/>
    </location>
</feature>
<keyword evidence="4 8" id="KW-0175">Coiled coil</keyword>
<dbReference type="PANTHER" id="PTHR37739:SF13">
    <property type="entry name" value="KINESIN MOTOR DOMAIN-CONTAINING PROTEIN"/>
    <property type="match status" value="1"/>
</dbReference>
<proteinExistence type="inferred from homology"/>
<dbReference type="eggNOG" id="KOG4280">
    <property type="taxonomic scope" value="Eukaryota"/>
</dbReference>
<dbReference type="GO" id="GO:0008017">
    <property type="term" value="F:microtubule binding"/>
    <property type="evidence" value="ECO:0007669"/>
    <property type="project" value="InterPro"/>
</dbReference>
<dbReference type="GO" id="GO:0007018">
    <property type="term" value="P:microtubule-based movement"/>
    <property type="evidence" value="ECO:0007669"/>
    <property type="project" value="InterPro"/>
</dbReference>
<evidence type="ECO:0000313" key="12">
    <source>
        <dbReference type="Proteomes" id="UP000198341"/>
    </source>
</evidence>
<dbReference type="SUPFAM" id="SSF52540">
    <property type="entry name" value="P-loop containing nucleoside triphosphate hydrolases"/>
    <property type="match status" value="1"/>
</dbReference>
<dbReference type="Proteomes" id="UP000198341">
    <property type="component" value="Chromosome 4"/>
</dbReference>
<keyword evidence="2 7" id="KW-0547">Nucleotide-binding</keyword>
<feature type="compositionally biased region" description="Polar residues" evidence="9">
    <location>
        <begin position="254"/>
        <end position="266"/>
    </location>
</feature>
<evidence type="ECO:0000256" key="9">
    <source>
        <dbReference type="SAM" id="MobiDB-lite"/>
    </source>
</evidence>
<dbReference type="GeneID" id="19016114"/>
<dbReference type="InterPro" id="IPR001752">
    <property type="entry name" value="Kinesin_motor_dom"/>
</dbReference>
<dbReference type="EMBL" id="FO082275">
    <property type="protein sequence ID" value="CCO16297.1"/>
    <property type="molecule type" value="Genomic_DNA"/>
</dbReference>
<organism evidence="11 12">
    <name type="scientific">Bathycoccus prasinos</name>
    <dbReference type="NCBI Taxonomy" id="41875"/>
    <lineage>
        <taxon>Eukaryota</taxon>
        <taxon>Viridiplantae</taxon>
        <taxon>Chlorophyta</taxon>
        <taxon>Mamiellophyceae</taxon>
        <taxon>Mamiellales</taxon>
        <taxon>Bathycoccaceae</taxon>
        <taxon>Bathycoccus</taxon>
    </lineage>
</organism>
<accession>K8EDX8</accession>
<evidence type="ECO:0000256" key="6">
    <source>
        <dbReference type="ARBA" id="ARBA00034488"/>
    </source>
</evidence>
<feature type="region of interest" description="Disordered" evidence="9">
    <location>
        <begin position="250"/>
        <end position="279"/>
    </location>
</feature>
<keyword evidence="3 7" id="KW-0067">ATP-binding</keyword>
<evidence type="ECO:0000256" key="1">
    <source>
        <dbReference type="ARBA" id="ARBA00022701"/>
    </source>
</evidence>
<dbReference type="GO" id="GO:0005874">
    <property type="term" value="C:microtubule"/>
    <property type="evidence" value="ECO:0007669"/>
    <property type="project" value="UniProtKB-KW"/>
</dbReference>
<protein>
    <recommendedName>
        <fullName evidence="10">Kinesin motor domain-containing protein</fullName>
    </recommendedName>
</protein>
<feature type="region of interest" description="Disordered" evidence="9">
    <location>
        <begin position="772"/>
        <end position="796"/>
    </location>
</feature>
<comment type="similarity">
    <text evidence="6">Belongs to the TRAFAC class myosin-kinesin ATPase superfamily. Kinesin family. KIN-12 subfamily.</text>
</comment>
<dbReference type="CDD" id="cd00106">
    <property type="entry name" value="KISc"/>
    <property type="match status" value="1"/>
</dbReference>
<feature type="region of interest" description="Disordered" evidence="9">
    <location>
        <begin position="998"/>
        <end position="1083"/>
    </location>
</feature>
<name>K8EDX8_9CHLO</name>
<gene>
    <name evidence="11" type="ORF">Bathy04g00890</name>
</gene>
<dbReference type="RefSeq" id="XP_007513772.1">
    <property type="nucleotide sequence ID" value="XM_007513710.1"/>
</dbReference>
<evidence type="ECO:0000313" key="11">
    <source>
        <dbReference type="EMBL" id="CCO16297.1"/>
    </source>
</evidence>
<feature type="coiled-coil region" evidence="8">
    <location>
        <begin position="965"/>
        <end position="992"/>
    </location>
</feature>
<evidence type="ECO:0000256" key="8">
    <source>
        <dbReference type="SAM" id="Coils"/>
    </source>
</evidence>
<dbReference type="KEGG" id="bpg:Bathy04g00890"/>